<evidence type="ECO:0000313" key="1">
    <source>
        <dbReference type="EMBL" id="KAJ1184911.1"/>
    </source>
</evidence>
<dbReference type="EMBL" id="JANPWB010000005">
    <property type="protein sequence ID" value="KAJ1184911.1"/>
    <property type="molecule type" value="Genomic_DNA"/>
</dbReference>
<dbReference type="AlphaFoldDB" id="A0AAV7U8Q5"/>
<name>A0AAV7U8Q5_PLEWA</name>
<organism evidence="1 2">
    <name type="scientific">Pleurodeles waltl</name>
    <name type="common">Iberian ribbed newt</name>
    <dbReference type="NCBI Taxonomy" id="8319"/>
    <lineage>
        <taxon>Eukaryota</taxon>
        <taxon>Metazoa</taxon>
        <taxon>Chordata</taxon>
        <taxon>Craniata</taxon>
        <taxon>Vertebrata</taxon>
        <taxon>Euteleostomi</taxon>
        <taxon>Amphibia</taxon>
        <taxon>Batrachia</taxon>
        <taxon>Caudata</taxon>
        <taxon>Salamandroidea</taxon>
        <taxon>Salamandridae</taxon>
        <taxon>Pleurodelinae</taxon>
        <taxon>Pleurodeles</taxon>
    </lineage>
</organism>
<accession>A0AAV7U8Q5</accession>
<reference evidence="1" key="1">
    <citation type="journal article" date="2022" name="bioRxiv">
        <title>Sequencing and chromosome-scale assembly of the giantPleurodeles waltlgenome.</title>
        <authorList>
            <person name="Brown T."/>
            <person name="Elewa A."/>
            <person name="Iarovenko S."/>
            <person name="Subramanian E."/>
            <person name="Araus A.J."/>
            <person name="Petzold A."/>
            <person name="Susuki M."/>
            <person name="Suzuki K.-i.T."/>
            <person name="Hayashi T."/>
            <person name="Toyoda A."/>
            <person name="Oliveira C."/>
            <person name="Osipova E."/>
            <person name="Leigh N.D."/>
            <person name="Simon A."/>
            <person name="Yun M.H."/>
        </authorList>
    </citation>
    <scope>NUCLEOTIDE SEQUENCE</scope>
    <source>
        <strain evidence="1">20211129_DDA</strain>
        <tissue evidence="1">Liver</tissue>
    </source>
</reference>
<keyword evidence="2" id="KW-1185">Reference proteome</keyword>
<protein>
    <submittedName>
        <fullName evidence="1">Uncharacterized protein</fullName>
    </submittedName>
</protein>
<evidence type="ECO:0000313" key="2">
    <source>
        <dbReference type="Proteomes" id="UP001066276"/>
    </source>
</evidence>
<gene>
    <name evidence="1" type="ORF">NDU88_001708</name>
</gene>
<dbReference type="Proteomes" id="UP001066276">
    <property type="component" value="Chromosome 3_1"/>
</dbReference>
<comment type="caution">
    <text evidence="1">The sequence shown here is derived from an EMBL/GenBank/DDBJ whole genome shotgun (WGS) entry which is preliminary data.</text>
</comment>
<sequence length="93" mass="10202">MGGNRTYKPRATGSGTRKLVELGERRNSLDASLATTLAKHSQRFNDILSAVLDINVTLEPKIGALRTDMGHLLEAHKKLKDRVEATENAVSDM</sequence>
<proteinExistence type="predicted"/>